<gene>
    <name evidence="2" type="ORF">EYF80_023451</name>
</gene>
<organism evidence="2 3">
    <name type="scientific">Liparis tanakae</name>
    <name type="common">Tanaka's snailfish</name>
    <dbReference type="NCBI Taxonomy" id="230148"/>
    <lineage>
        <taxon>Eukaryota</taxon>
        <taxon>Metazoa</taxon>
        <taxon>Chordata</taxon>
        <taxon>Craniata</taxon>
        <taxon>Vertebrata</taxon>
        <taxon>Euteleostomi</taxon>
        <taxon>Actinopterygii</taxon>
        <taxon>Neopterygii</taxon>
        <taxon>Teleostei</taxon>
        <taxon>Neoteleostei</taxon>
        <taxon>Acanthomorphata</taxon>
        <taxon>Eupercaria</taxon>
        <taxon>Perciformes</taxon>
        <taxon>Cottioidei</taxon>
        <taxon>Cottales</taxon>
        <taxon>Liparidae</taxon>
        <taxon>Liparis</taxon>
    </lineage>
</organism>
<evidence type="ECO:0000313" key="2">
    <source>
        <dbReference type="EMBL" id="TNN66315.1"/>
    </source>
</evidence>
<feature type="region of interest" description="Disordered" evidence="1">
    <location>
        <begin position="39"/>
        <end position="82"/>
    </location>
</feature>
<feature type="region of interest" description="Disordered" evidence="1">
    <location>
        <begin position="1"/>
        <end position="22"/>
    </location>
</feature>
<feature type="compositionally biased region" description="Acidic residues" evidence="1">
    <location>
        <begin position="53"/>
        <end position="63"/>
    </location>
</feature>
<protein>
    <submittedName>
        <fullName evidence="2">Uncharacterized protein</fullName>
    </submittedName>
</protein>
<keyword evidence="3" id="KW-1185">Reference proteome</keyword>
<evidence type="ECO:0000256" key="1">
    <source>
        <dbReference type="SAM" id="MobiDB-lite"/>
    </source>
</evidence>
<dbReference type="EMBL" id="SRLO01000221">
    <property type="protein sequence ID" value="TNN66315.1"/>
    <property type="molecule type" value="Genomic_DNA"/>
</dbReference>
<dbReference type="AlphaFoldDB" id="A0A4Z2HM13"/>
<dbReference type="Proteomes" id="UP000314294">
    <property type="component" value="Unassembled WGS sequence"/>
</dbReference>
<evidence type="ECO:0000313" key="3">
    <source>
        <dbReference type="Proteomes" id="UP000314294"/>
    </source>
</evidence>
<sequence>MLVEEEAVDEGGEGGGERGRGRGGCCWWRRKRRRVLVEDVGEGKGEGVGEGGREEEEEEEEEIEKEKKEDVGGEGGEEEHNGMGVWKMYKNTPQQLIHHSRLTTAEDTASETHQRGIAAAHQEVYILQQAVALKEAEIETHLADRKEKASGTTQGPIPPLVLSGVLLARAHSHPGSLMKADGLGHSPDAGNTPPSRQIRAKPSMEPRQPAEAKRERADWAES</sequence>
<proteinExistence type="predicted"/>
<reference evidence="2 3" key="1">
    <citation type="submission" date="2019-03" db="EMBL/GenBank/DDBJ databases">
        <title>First draft genome of Liparis tanakae, snailfish: a comprehensive survey of snailfish specific genes.</title>
        <authorList>
            <person name="Kim W."/>
            <person name="Song I."/>
            <person name="Jeong J.-H."/>
            <person name="Kim D."/>
            <person name="Kim S."/>
            <person name="Ryu S."/>
            <person name="Song J.Y."/>
            <person name="Lee S.K."/>
        </authorList>
    </citation>
    <scope>NUCLEOTIDE SEQUENCE [LARGE SCALE GENOMIC DNA]</scope>
    <source>
        <tissue evidence="2">Muscle</tissue>
    </source>
</reference>
<accession>A0A4Z2HM13</accession>
<feature type="compositionally biased region" description="Basic and acidic residues" evidence="1">
    <location>
        <begin position="202"/>
        <end position="222"/>
    </location>
</feature>
<feature type="compositionally biased region" description="Acidic residues" evidence="1">
    <location>
        <begin position="1"/>
        <end position="12"/>
    </location>
</feature>
<name>A0A4Z2HM13_9TELE</name>
<feature type="region of interest" description="Disordered" evidence="1">
    <location>
        <begin position="173"/>
        <end position="222"/>
    </location>
</feature>
<comment type="caution">
    <text evidence="2">The sequence shown here is derived from an EMBL/GenBank/DDBJ whole genome shotgun (WGS) entry which is preliminary data.</text>
</comment>